<keyword evidence="5" id="KW-0067">ATP-binding</keyword>
<dbReference type="Gene3D" id="1.25.10.10">
    <property type="entry name" value="Leucine-rich Repeat Variant"/>
    <property type="match status" value="3"/>
</dbReference>
<evidence type="ECO:0000256" key="6">
    <source>
        <dbReference type="SAM" id="Coils"/>
    </source>
</evidence>
<dbReference type="InterPro" id="IPR000719">
    <property type="entry name" value="Prot_kinase_dom"/>
</dbReference>
<dbReference type="InterPro" id="IPR011989">
    <property type="entry name" value="ARM-like"/>
</dbReference>
<dbReference type="SUPFAM" id="SSF56112">
    <property type="entry name" value="Protein kinase-like (PK-like)"/>
    <property type="match status" value="1"/>
</dbReference>
<accession>A0A9P6MB95</accession>
<dbReference type="SMART" id="SM00220">
    <property type="entry name" value="S_TKc"/>
    <property type="match status" value="1"/>
</dbReference>
<evidence type="ECO:0000256" key="2">
    <source>
        <dbReference type="ARBA" id="ARBA00022679"/>
    </source>
</evidence>
<feature type="compositionally biased region" description="Basic and acidic residues" evidence="7">
    <location>
        <begin position="757"/>
        <end position="766"/>
    </location>
</feature>
<keyword evidence="10" id="KW-1185">Reference proteome</keyword>
<dbReference type="Pfam" id="PF13646">
    <property type="entry name" value="HEAT_2"/>
    <property type="match status" value="1"/>
</dbReference>
<dbReference type="GO" id="GO:0010506">
    <property type="term" value="P:regulation of autophagy"/>
    <property type="evidence" value="ECO:0007669"/>
    <property type="project" value="InterPro"/>
</dbReference>
<dbReference type="PROSITE" id="PS50011">
    <property type="entry name" value="PROTEIN_KINASE_DOM"/>
    <property type="match status" value="1"/>
</dbReference>
<proteinExistence type="predicted"/>
<feature type="region of interest" description="Disordered" evidence="7">
    <location>
        <begin position="757"/>
        <end position="784"/>
    </location>
</feature>
<dbReference type="EMBL" id="JAAAHW010003223">
    <property type="protein sequence ID" value="KAF9986570.1"/>
    <property type="molecule type" value="Genomic_DNA"/>
</dbReference>
<reference evidence="9" key="1">
    <citation type="journal article" date="2020" name="Fungal Divers.">
        <title>Resolving the Mortierellaceae phylogeny through synthesis of multi-gene phylogenetics and phylogenomics.</title>
        <authorList>
            <person name="Vandepol N."/>
            <person name="Liber J."/>
            <person name="Desiro A."/>
            <person name="Na H."/>
            <person name="Kennedy M."/>
            <person name="Barry K."/>
            <person name="Grigoriev I.V."/>
            <person name="Miller A.N."/>
            <person name="O'Donnell K."/>
            <person name="Stajich J.E."/>
            <person name="Bonito G."/>
        </authorList>
    </citation>
    <scope>NUCLEOTIDE SEQUENCE</scope>
    <source>
        <strain evidence="9">MES-2147</strain>
    </source>
</reference>
<evidence type="ECO:0000259" key="8">
    <source>
        <dbReference type="PROSITE" id="PS50011"/>
    </source>
</evidence>
<dbReference type="GO" id="GO:0000422">
    <property type="term" value="P:autophagy of mitochondrion"/>
    <property type="evidence" value="ECO:0007669"/>
    <property type="project" value="TreeGrafter"/>
</dbReference>
<keyword evidence="6" id="KW-0175">Coiled coil</keyword>
<keyword evidence="3" id="KW-0547">Nucleotide-binding</keyword>
<dbReference type="GO" id="GO:0061709">
    <property type="term" value="P:reticulophagy"/>
    <property type="evidence" value="ECO:0007669"/>
    <property type="project" value="TreeGrafter"/>
</dbReference>
<dbReference type="PANTHER" id="PTHR24348:SF22">
    <property type="entry name" value="NON-SPECIFIC SERINE_THREONINE PROTEIN KINASE"/>
    <property type="match status" value="1"/>
</dbReference>
<dbReference type="GO" id="GO:0034045">
    <property type="term" value="C:phagophore assembly site membrane"/>
    <property type="evidence" value="ECO:0007669"/>
    <property type="project" value="TreeGrafter"/>
</dbReference>
<evidence type="ECO:0000256" key="1">
    <source>
        <dbReference type="ARBA" id="ARBA00012513"/>
    </source>
</evidence>
<dbReference type="Proteomes" id="UP000749646">
    <property type="component" value="Unassembled WGS sequence"/>
</dbReference>
<evidence type="ECO:0000313" key="9">
    <source>
        <dbReference type="EMBL" id="KAF9986570.1"/>
    </source>
</evidence>
<dbReference type="GO" id="GO:0005829">
    <property type="term" value="C:cytosol"/>
    <property type="evidence" value="ECO:0007669"/>
    <property type="project" value="TreeGrafter"/>
</dbReference>
<dbReference type="GO" id="GO:0042594">
    <property type="term" value="P:response to starvation"/>
    <property type="evidence" value="ECO:0007669"/>
    <property type="project" value="TreeGrafter"/>
</dbReference>
<keyword evidence="4" id="KW-0418">Kinase</keyword>
<gene>
    <name evidence="9" type="ORF">BGZ65_007151</name>
</gene>
<dbReference type="GO" id="GO:0005524">
    <property type="term" value="F:ATP binding"/>
    <property type="evidence" value="ECO:0007669"/>
    <property type="project" value="UniProtKB-KW"/>
</dbReference>
<organism evidence="9 10">
    <name type="scientific">Modicella reniformis</name>
    <dbReference type="NCBI Taxonomy" id="1440133"/>
    <lineage>
        <taxon>Eukaryota</taxon>
        <taxon>Fungi</taxon>
        <taxon>Fungi incertae sedis</taxon>
        <taxon>Mucoromycota</taxon>
        <taxon>Mortierellomycotina</taxon>
        <taxon>Mortierellomycetes</taxon>
        <taxon>Mortierellales</taxon>
        <taxon>Mortierellaceae</taxon>
        <taxon>Modicella</taxon>
    </lineage>
</organism>
<evidence type="ECO:0000256" key="5">
    <source>
        <dbReference type="ARBA" id="ARBA00022840"/>
    </source>
</evidence>
<evidence type="ECO:0000313" key="10">
    <source>
        <dbReference type="Proteomes" id="UP000749646"/>
    </source>
</evidence>
<keyword evidence="2" id="KW-0808">Transferase</keyword>
<dbReference type="GO" id="GO:0004674">
    <property type="term" value="F:protein serine/threonine kinase activity"/>
    <property type="evidence" value="ECO:0007669"/>
    <property type="project" value="UniProtKB-EC"/>
</dbReference>
<feature type="coiled-coil region" evidence="6">
    <location>
        <begin position="70"/>
        <end position="104"/>
    </location>
</feature>
<dbReference type="InterPro" id="IPR011009">
    <property type="entry name" value="Kinase-like_dom_sf"/>
</dbReference>
<feature type="domain" description="Protein kinase" evidence="8">
    <location>
        <begin position="839"/>
        <end position="1144"/>
    </location>
</feature>
<comment type="caution">
    <text evidence="9">The sequence shown here is derived from an EMBL/GenBank/DDBJ whole genome shotgun (WGS) entry which is preliminary data.</text>
</comment>
<dbReference type="OrthoDB" id="2395959at2759"/>
<dbReference type="GO" id="GO:0005776">
    <property type="term" value="C:autophagosome"/>
    <property type="evidence" value="ECO:0007669"/>
    <property type="project" value="TreeGrafter"/>
</dbReference>
<dbReference type="GO" id="GO:0000045">
    <property type="term" value="P:autophagosome assembly"/>
    <property type="evidence" value="ECO:0007669"/>
    <property type="project" value="TreeGrafter"/>
</dbReference>
<dbReference type="GO" id="GO:0034727">
    <property type="term" value="P:piecemeal microautophagy of the nucleus"/>
    <property type="evidence" value="ECO:0007669"/>
    <property type="project" value="TreeGrafter"/>
</dbReference>
<evidence type="ECO:0000256" key="7">
    <source>
        <dbReference type="SAM" id="MobiDB-lite"/>
    </source>
</evidence>
<dbReference type="EC" id="2.7.11.1" evidence="1"/>
<dbReference type="Pfam" id="PF00069">
    <property type="entry name" value="Pkinase"/>
    <property type="match status" value="1"/>
</dbReference>
<dbReference type="SUPFAM" id="SSF48371">
    <property type="entry name" value="ARM repeat"/>
    <property type="match status" value="1"/>
</dbReference>
<evidence type="ECO:0000256" key="3">
    <source>
        <dbReference type="ARBA" id="ARBA00022741"/>
    </source>
</evidence>
<sequence length="1148" mass="128729">MNASVSSPLLAHIKRDGSHIEAMMSSEETRVSGIQNIMNQLLKIMQLEISENRTKQDQFLQMKELVHGLVQSMQDRKASQSVNLQQLEQDILDKQQQILWVQKQNVDRLVTIQECVQDAAALAFALHEHSVPRLFVVLPRVAAHPNQRGVLLPDQFRLFFLCECGRQSRPEGRTPSRNIHMARHEGYDLENAKEFFDNYSLYLLSIIHILRNGINAPGINISSVSHLRLAEGVQEVQGVLDLASNTIQSLLNETISFIREQRPDYPLSRVNSQVILLILESTDLKSVVRYLKGYDKQLGHAPGNLRQTLMPGGDVEWACTDHYIERQIEVVVRPQETDTLGVDREDIKELARLMAVQRQDKIMDMKVLLALQDTRWIVREKAIGTCQGRAELDENILRALIEAVRDEHWSVREAAVRILGGPSKVSHAALQAVIIAVKDVMSGKRRWMYWQAIPELRPYSGAWLESRSMNAMHRKRWDSATFALQRQAQLPGFKALVASLQDEEETVQAAAVQELTGKAGLPQSAIQSLIWMLIHVCLNVREAAAKVLEGQEGLSVVSVEALAANLSNGDPNVREVVVRALGGQDETPGVRGAAIHALECEGELPEYAVQALIEALIGRKSGSPGKGNPGIRRFQALSNNVALSKGTTKALINNLADERWYVREASVRILSGHDERSVAVAVALVGVVLDENASVREAVVRALASELPEESIQTLLEDLQNEDWETKEAALRVVGAQDNTLRVVIESLITSLREKNFEATKSDESSNRPSGSDDLSPPTTRITSERTSTGEIRYLIVGQYNGNVIRTKFDAGTGEFIHIPHRESEGELRYVYEERTETGEIRKVIGSVITGNVSTSTKLSIIRYEDDDAENAVPSAAIGTVVFSKFRILAPSDIDIEDTTYTHVEEVKAPNTRRTIKWMKSESRWKHEAGMLQHLKSDRYISDLFTLYSLPSFAEYRCVSILGSFSRTLESYMKTKKLSLRELRQLTASLSDALRWCHDNGVVHLNVCTASFYLDGVPGQDASDGNGQLVWKLWNFSQACLVGEFVDNSITTVMYTAPEILRQDANAMAAVSMDLWSLGLILYELYTGRPYFTSASFAEFQLTQTEFEFAMPTVKDWYTDQTIKGLLAVDPEKRFTHDDLRVFYLRKI</sequence>
<dbReference type="AlphaFoldDB" id="A0A9P6MB95"/>
<name>A0A9P6MB95_9FUNG</name>
<dbReference type="PANTHER" id="PTHR24348">
    <property type="entry name" value="SERINE/THREONINE-PROTEIN KINASE UNC-51-RELATED"/>
    <property type="match status" value="1"/>
</dbReference>
<evidence type="ECO:0000256" key="4">
    <source>
        <dbReference type="ARBA" id="ARBA00022777"/>
    </source>
</evidence>
<dbReference type="InterPro" id="IPR016024">
    <property type="entry name" value="ARM-type_fold"/>
</dbReference>
<dbReference type="Gene3D" id="1.10.510.10">
    <property type="entry name" value="Transferase(Phosphotransferase) domain 1"/>
    <property type="match status" value="1"/>
</dbReference>
<protein>
    <recommendedName>
        <fullName evidence="1">non-specific serine/threonine protein kinase</fullName>
        <ecNumber evidence="1">2.7.11.1</ecNumber>
    </recommendedName>
</protein>
<dbReference type="InterPro" id="IPR045269">
    <property type="entry name" value="Atg1-like"/>
</dbReference>